<comment type="caution">
    <text evidence="2">The sequence shown here is derived from an EMBL/GenBank/DDBJ whole genome shotgun (WGS) entry which is preliminary data.</text>
</comment>
<dbReference type="AlphaFoldDB" id="A0A7W9H0H3"/>
<evidence type="ECO:0000313" key="3">
    <source>
        <dbReference type="Proteomes" id="UP000590647"/>
    </source>
</evidence>
<evidence type="ECO:0000313" key="2">
    <source>
        <dbReference type="EMBL" id="MBB5793089.1"/>
    </source>
</evidence>
<feature type="region of interest" description="Disordered" evidence="1">
    <location>
        <begin position="28"/>
        <end position="47"/>
    </location>
</feature>
<sequence length="47" mass="5194">MLLRSEAWIPRVPWPGWAPFAQPEDGSPHYTAGAVPASAYRGTVRDQ</sequence>
<organism evidence="2 3">
    <name type="scientific">Streptomyces caelestis</name>
    <dbReference type="NCBI Taxonomy" id="36816"/>
    <lineage>
        <taxon>Bacteria</taxon>
        <taxon>Bacillati</taxon>
        <taxon>Actinomycetota</taxon>
        <taxon>Actinomycetes</taxon>
        <taxon>Kitasatosporales</taxon>
        <taxon>Streptomycetaceae</taxon>
        <taxon>Streptomyces</taxon>
    </lineage>
</organism>
<name>A0A7W9H0H3_9ACTN</name>
<accession>A0A7W9H0H3</accession>
<gene>
    <name evidence="2" type="ORF">HDA41_001053</name>
</gene>
<protein>
    <submittedName>
        <fullName evidence="2">Uncharacterized protein</fullName>
    </submittedName>
</protein>
<dbReference type="Proteomes" id="UP000590647">
    <property type="component" value="Unassembled WGS sequence"/>
</dbReference>
<dbReference type="EMBL" id="JACHNE010000001">
    <property type="protein sequence ID" value="MBB5793089.1"/>
    <property type="molecule type" value="Genomic_DNA"/>
</dbReference>
<proteinExistence type="predicted"/>
<reference evidence="2 3" key="1">
    <citation type="submission" date="2020-08" db="EMBL/GenBank/DDBJ databases">
        <title>Sequencing the genomes of 1000 actinobacteria strains.</title>
        <authorList>
            <person name="Klenk H.-P."/>
        </authorList>
    </citation>
    <scope>NUCLEOTIDE SEQUENCE [LARGE SCALE GENOMIC DNA]</scope>
    <source>
        <strain evidence="2 3">DSM 40084</strain>
    </source>
</reference>
<keyword evidence="3" id="KW-1185">Reference proteome</keyword>
<evidence type="ECO:0000256" key="1">
    <source>
        <dbReference type="SAM" id="MobiDB-lite"/>
    </source>
</evidence>